<dbReference type="GO" id="GO:0006406">
    <property type="term" value="P:mRNA export from nucleus"/>
    <property type="evidence" value="ECO:0007669"/>
    <property type="project" value="TreeGrafter"/>
</dbReference>
<dbReference type="GO" id="GO:0031080">
    <property type="term" value="C:nuclear pore outer ring"/>
    <property type="evidence" value="ECO:0007669"/>
    <property type="project" value="TreeGrafter"/>
</dbReference>
<dbReference type="GO" id="GO:0006606">
    <property type="term" value="P:protein import into nucleus"/>
    <property type="evidence" value="ECO:0007669"/>
    <property type="project" value="TreeGrafter"/>
</dbReference>
<keyword evidence="8 9" id="KW-0539">Nucleus</keyword>
<keyword evidence="12" id="KW-1185">Reference proteome</keyword>
<keyword evidence="3 9" id="KW-0813">Transport</keyword>
<accession>A0AAV4A828</accession>
<evidence type="ECO:0000256" key="10">
    <source>
        <dbReference type="SAM" id="Phobius"/>
    </source>
</evidence>
<dbReference type="PANTHER" id="PTHR13373">
    <property type="entry name" value="FROUNT PROTEIN-RELATED"/>
    <property type="match status" value="1"/>
</dbReference>
<dbReference type="Proteomes" id="UP000735302">
    <property type="component" value="Unassembled WGS sequence"/>
</dbReference>
<dbReference type="AlphaFoldDB" id="A0AAV4A828"/>
<keyword evidence="7 9" id="KW-0906">Nuclear pore complex</keyword>
<evidence type="ECO:0000256" key="8">
    <source>
        <dbReference type="ARBA" id="ARBA00023242"/>
    </source>
</evidence>
<dbReference type="GO" id="GO:0045893">
    <property type="term" value="P:positive regulation of DNA-templated transcription"/>
    <property type="evidence" value="ECO:0007669"/>
    <property type="project" value="TreeGrafter"/>
</dbReference>
<dbReference type="EMBL" id="BLXT01003738">
    <property type="protein sequence ID" value="GFO04330.1"/>
    <property type="molecule type" value="Genomic_DNA"/>
</dbReference>
<evidence type="ECO:0000256" key="7">
    <source>
        <dbReference type="ARBA" id="ARBA00023132"/>
    </source>
</evidence>
<evidence type="ECO:0000256" key="4">
    <source>
        <dbReference type="ARBA" id="ARBA00022816"/>
    </source>
</evidence>
<evidence type="ECO:0000256" key="2">
    <source>
        <dbReference type="ARBA" id="ARBA00005573"/>
    </source>
</evidence>
<dbReference type="GO" id="GO:0031965">
    <property type="term" value="C:nuclear membrane"/>
    <property type="evidence" value="ECO:0007669"/>
    <property type="project" value="UniProtKB-UniRule"/>
</dbReference>
<feature type="transmembrane region" description="Helical" evidence="10">
    <location>
        <begin position="170"/>
        <end position="191"/>
    </location>
</feature>
<name>A0AAV4A828_9GAST</name>
<evidence type="ECO:0000313" key="12">
    <source>
        <dbReference type="Proteomes" id="UP000735302"/>
    </source>
</evidence>
<reference evidence="11 12" key="1">
    <citation type="journal article" date="2021" name="Elife">
        <title>Chloroplast acquisition without the gene transfer in kleptoplastic sea slugs, Plakobranchus ocellatus.</title>
        <authorList>
            <person name="Maeda T."/>
            <person name="Takahashi S."/>
            <person name="Yoshida T."/>
            <person name="Shimamura S."/>
            <person name="Takaki Y."/>
            <person name="Nagai Y."/>
            <person name="Toyoda A."/>
            <person name="Suzuki Y."/>
            <person name="Arimoto A."/>
            <person name="Ishii H."/>
            <person name="Satoh N."/>
            <person name="Nishiyama T."/>
            <person name="Hasebe M."/>
            <person name="Maruyama T."/>
            <person name="Minagawa J."/>
            <person name="Obokata J."/>
            <person name="Shigenobu S."/>
        </authorList>
    </citation>
    <scope>NUCLEOTIDE SEQUENCE [LARGE SCALE GENOMIC DNA]</scope>
</reference>
<comment type="subcellular location">
    <subcellularLocation>
        <location evidence="1 9">Nucleus</location>
        <location evidence="1 9">Nuclear pore complex</location>
    </subcellularLocation>
</comment>
<dbReference type="PANTHER" id="PTHR13373:SF21">
    <property type="entry name" value="NUCLEAR PORE COMPLEX PROTEIN NUP85"/>
    <property type="match status" value="1"/>
</dbReference>
<evidence type="ECO:0000256" key="9">
    <source>
        <dbReference type="RuleBase" id="RU365073"/>
    </source>
</evidence>
<proteinExistence type="inferred from homology"/>
<comment type="subunit">
    <text evidence="9">Component of the nuclear pore complex (NPC).</text>
</comment>
<dbReference type="InterPro" id="IPR011502">
    <property type="entry name" value="Nucleoporin_Nup85"/>
</dbReference>
<evidence type="ECO:0000256" key="6">
    <source>
        <dbReference type="ARBA" id="ARBA00023010"/>
    </source>
</evidence>
<comment type="caution">
    <text evidence="11">The sequence shown here is derived from an EMBL/GenBank/DDBJ whole genome shotgun (WGS) entry which is preliminary data.</text>
</comment>
<keyword evidence="10" id="KW-0812">Transmembrane</keyword>
<comment type="similarity">
    <text evidence="2 9">Belongs to the nucleoporin Nup85 family.</text>
</comment>
<evidence type="ECO:0000256" key="3">
    <source>
        <dbReference type="ARBA" id="ARBA00022448"/>
    </source>
</evidence>
<evidence type="ECO:0000256" key="5">
    <source>
        <dbReference type="ARBA" id="ARBA00022927"/>
    </source>
</evidence>
<comment type="function">
    <text evidence="9">Functions as a component of the nuclear pore complex (NPC).</text>
</comment>
<gene>
    <name evidence="11" type="ORF">PoB_003083500</name>
</gene>
<evidence type="ECO:0000256" key="1">
    <source>
        <dbReference type="ARBA" id="ARBA00004567"/>
    </source>
</evidence>
<organism evidence="11 12">
    <name type="scientific">Plakobranchus ocellatus</name>
    <dbReference type="NCBI Taxonomy" id="259542"/>
    <lineage>
        <taxon>Eukaryota</taxon>
        <taxon>Metazoa</taxon>
        <taxon>Spiralia</taxon>
        <taxon>Lophotrochozoa</taxon>
        <taxon>Mollusca</taxon>
        <taxon>Gastropoda</taxon>
        <taxon>Heterobranchia</taxon>
        <taxon>Euthyneura</taxon>
        <taxon>Panpulmonata</taxon>
        <taxon>Sacoglossa</taxon>
        <taxon>Placobranchoidea</taxon>
        <taxon>Plakobranchidae</taxon>
        <taxon>Plakobranchus</taxon>
    </lineage>
</organism>
<keyword evidence="5 9" id="KW-0653">Protein transport</keyword>
<keyword evidence="9 10" id="KW-0472">Membrane</keyword>
<sequence>MASSIDKREISELNLPVPKLNNCGLNCEWGLGKQLHVFQTQNPPANVPDTGELGLNVENQYVFDVRWNAEMHDIARKLVNESHNIFVMLQGQVKSLTESALDAQLRKASKHYRGVLKASTMELIQMADTCEDEARKMKYETYIQEFEIVQLIWSLCQIIFIDAAPGKLYFFSFVSLLGLILTGLLLTKLYIHIKQ</sequence>
<evidence type="ECO:0000313" key="11">
    <source>
        <dbReference type="EMBL" id="GFO04330.1"/>
    </source>
</evidence>
<keyword evidence="6 9" id="KW-0811">Translocation</keyword>
<keyword evidence="10" id="KW-1133">Transmembrane helix</keyword>
<protein>
    <recommendedName>
        <fullName evidence="9">Nuclear pore complex protein Nup85</fullName>
    </recommendedName>
</protein>
<dbReference type="Pfam" id="PF07575">
    <property type="entry name" value="Nucleopor_Nup85"/>
    <property type="match status" value="1"/>
</dbReference>
<keyword evidence="4 9" id="KW-0509">mRNA transport</keyword>
<dbReference type="GO" id="GO:0017056">
    <property type="term" value="F:structural constituent of nuclear pore"/>
    <property type="evidence" value="ECO:0007669"/>
    <property type="project" value="TreeGrafter"/>
</dbReference>